<comment type="similarity">
    <text evidence="1">Belongs to the peptidase S33 family.</text>
</comment>
<dbReference type="HOGENOM" id="CLU_024518_2_1_1"/>
<dbReference type="OrthoDB" id="1898734at2759"/>
<name>A0A0D2BWJ5_9EURO</name>
<proteinExistence type="inferred from homology"/>
<dbReference type="STRING" id="215243.A0A0D2BWJ5"/>
<reference evidence="4 5" key="1">
    <citation type="submission" date="2015-01" db="EMBL/GenBank/DDBJ databases">
        <title>The Genome Sequence of Exophiala oligosperma CBS72588.</title>
        <authorList>
            <consortium name="The Broad Institute Genomics Platform"/>
            <person name="Cuomo C."/>
            <person name="de Hoog S."/>
            <person name="Gorbushina A."/>
            <person name="Stielow B."/>
            <person name="Teixiera M."/>
            <person name="Abouelleil A."/>
            <person name="Chapman S.B."/>
            <person name="Priest M."/>
            <person name="Young S.K."/>
            <person name="Wortman J."/>
            <person name="Nusbaum C."/>
            <person name="Birren B."/>
        </authorList>
    </citation>
    <scope>NUCLEOTIDE SEQUENCE [LARGE SCALE GENOMIC DNA]</scope>
    <source>
        <strain evidence="4 5">CBS 72588</strain>
    </source>
</reference>
<evidence type="ECO:0000313" key="4">
    <source>
        <dbReference type="EMBL" id="KIW41852.1"/>
    </source>
</evidence>
<organism evidence="4 5">
    <name type="scientific">Exophiala oligosperma</name>
    <dbReference type="NCBI Taxonomy" id="215243"/>
    <lineage>
        <taxon>Eukaryota</taxon>
        <taxon>Fungi</taxon>
        <taxon>Dikarya</taxon>
        <taxon>Ascomycota</taxon>
        <taxon>Pezizomycotina</taxon>
        <taxon>Eurotiomycetes</taxon>
        <taxon>Chaetothyriomycetidae</taxon>
        <taxon>Chaetothyriales</taxon>
        <taxon>Herpotrichiellaceae</taxon>
        <taxon>Exophiala</taxon>
    </lineage>
</organism>
<dbReference type="RefSeq" id="XP_016262068.1">
    <property type="nucleotide sequence ID" value="XM_016406464.1"/>
</dbReference>
<keyword evidence="2" id="KW-0378">Hydrolase</keyword>
<dbReference type="GeneID" id="27357531"/>
<evidence type="ECO:0000256" key="2">
    <source>
        <dbReference type="ARBA" id="ARBA00022801"/>
    </source>
</evidence>
<dbReference type="VEuPathDB" id="FungiDB:PV06_05457"/>
<dbReference type="InterPro" id="IPR029058">
    <property type="entry name" value="AB_hydrolase_fold"/>
</dbReference>
<gene>
    <name evidence="4" type="ORF">PV06_05457</name>
</gene>
<keyword evidence="5" id="KW-1185">Reference proteome</keyword>
<dbReference type="InterPro" id="IPR000073">
    <property type="entry name" value="AB_hydrolase_1"/>
</dbReference>
<sequence>MAPSNVQLRPAKLLSSRAYRVPGQLLITEYFFNVPLDHADPDGEQIRLFCRGGERWQSAVVPPKEKEYLPWFVYITGGPGFPGRPPQDQPGLTNEVLDRGYKFLSFDHRGMGLSTPVTADTLKLKGDSKAQARYLKFFRADNAVRDLEAIRKCLTDDYPDDDRKRWTIMGQSYGGYVCFTYLSFYPEGLREAFPLGGTPPVTAHSPDEPVRRLFRKVRERNDAFFAKYPEDKVNVKNVARHIAQTKPMLPSGVALTPARFLELGIYLGFHGGFDMIHAAVLRAVNDLELFGFLTRPTLTQFENWPSFDNHPIYALLHGALYAQGQAPDWAFDRVRGEEEFGSMFKYSENTQNQQVYLTGEMVFRSVFSDNADLRRVAETAELLESDSDWPALYDLDRLRRNTVPVYAAVFADDMYVDLNFSLETAGLVDNYHMHLTNVMFHDAIRAKTADVLKAVFSLRDDTLV</sequence>
<dbReference type="SUPFAM" id="SSF53474">
    <property type="entry name" value="alpha/beta-Hydrolases"/>
    <property type="match status" value="1"/>
</dbReference>
<evidence type="ECO:0000256" key="1">
    <source>
        <dbReference type="ARBA" id="ARBA00010088"/>
    </source>
</evidence>
<dbReference type="Gene3D" id="3.40.50.1820">
    <property type="entry name" value="alpha/beta hydrolase"/>
    <property type="match status" value="1"/>
</dbReference>
<evidence type="ECO:0000313" key="5">
    <source>
        <dbReference type="Proteomes" id="UP000053342"/>
    </source>
</evidence>
<protein>
    <recommendedName>
        <fullName evidence="3">AB hydrolase-1 domain-containing protein</fullName>
    </recommendedName>
</protein>
<dbReference type="PANTHER" id="PTHR43248">
    <property type="entry name" value="2-SUCCINYL-6-HYDROXY-2,4-CYCLOHEXADIENE-1-CARBOXYLATE SYNTHASE"/>
    <property type="match status" value="1"/>
</dbReference>
<dbReference type="Proteomes" id="UP000053342">
    <property type="component" value="Unassembled WGS sequence"/>
</dbReference>
<dbReference type="Pfam" id="PF00561">
    <property type="entry name" value="Abhydrolase_1"/>
    <property type="match status" value="1"/>
</dbReference>
<dbReference type="EMBL" id="KN847336">
    <property type="protein sequence ID" value="KIW41852.1"/>
    <property type="molecule type" value="Genomic_DNA"/>
</dbReference>
<accession>A0A0D2BWJ5</accession>
<dbReference type="AlphaFoldDB" id="A0A0D2BWJ5"/>
<dbReference type="InterPro" id="IPR051601">
    <property type="entry name" value="Serine_prot/Carboxylest_S33"/>
</dbReference>
<dbReference type="PANTHER" id="PTHR43248:SF2">
    <property type="entry name" value="PROLYL AMINOPEPTIDASE"/>
    <property type="match status" value="1"/>
</dbReference>
<feature type="domain" description="AB hydrolase-1" evidence="3">
    <location>
        <begin position="70"/>
        <end position="234"/>
    </location>
</feature>
<dbReference type="GO" id="GO:0016787">
    <property type="term" value="F:hydrolase activity"/>
    <property type="evidence" value="ECO:0007669"/>
    <property type="project" value="UniProtKB-KW"/>
</dbReference>
<evidence type="ECO:0000259" key="3">
    <source>
        <dbReference type="Pfam" id="PF00561"/>
    </source>
</evidence>